<dbReference type="GO" id="GO:0031982">
    <property type="term" value="C:vesicle"/>
    <property type="evidence" value="ECO:0007669"/>
    <property type="project" value="TreeGrafter"/>
</dbReference>
<protein>
    <submittedName>
        <fullName evidence="2">Unnamed protein product</fullName>
    </submittedName>
</protein>
<feature type="compositionally biased region" description="Low complexity" evidence="1">
    <location>
        <begin position="190"/>
        <end position="229"/>
    </location>
</feature>
<dbReference type="SUPFAM" id="SSF46565">
    <property type="entry name" value="Chaperone J-domain"/>
    <property type="match status" value="1"/>
</dbReference>
<dbReference type="FunFam" id="1.10.287.110:FF:000002">
    <property type="entry name" value="putative tyrosine-protein phosphatase auxilin isoform X2"/>
    <property type="match status" value="1"/>
</dbReference>
<feature type="compositionally biased region" description="Basic and acidic residues" evidence="1">
    <location>
        <begin position="43"/>
        <end position="55"/>
    </location>
</feature>
<reference evidence="2" key="1">
    <citation type="submission" date="2023-04" db="EMBL/GenBank/DDBJ databases">
        <title>Ambrosiozyma monospora NBRC 1965.</title>
        <authorList>
            <person name="Ichikawa N."/>
            <person name="Sato H."/>
            <person name="Tonouchi N."/>
        </authorList>
    </citation>
    <scope>NUCLEOTIDE SEQUENCE</scope>
    <source>
        <strain evidence="2">NBRC 1965</strain>
    </source>
</reference>
<feature type="region of interest" description="Disordered" evidence="1">
    <location>
        <begin position="34"/>
        <end position="55"/>
    </location>
</feature>
<dbReference type="InterPro" id="IPR011990">
    <property type="entry name" value="TPR-like_helical_dom_sf"/>
</dbReference>
<dbReference type="InterPro" id="IPR036869">
    <property type="entry name" value="J_dom_sf"/>
</dbReference>
<dbReference type="SUPFAM" id="SSF48452">
    <property type="entry name" value="TPR-like"/>
    <property type="match status" value="1"/>
</dbReference>
<accession>A0A9W6YQR9</accession>
<organism evidence="2 3">
    <name type="scientific">Ambrosiozyma monospora</name>
    <name type="common">Yeast</name>
    <name type="synonym">Endomycopsis monosporus</name>
    <dbReference type="NCBI Taxonomy" id="43982"/>
    <lineage>
        <taxon>Eukaryota</taxon>
        <taxon>Fungi</taxon>
        <taxon>Dikarya</taxon>
        <taxon>Ascomycota</taxon>
        <taxon>Saccharomycotina</taxon>
        <taxon>Pichiomycetes</taxon>
        <taxon>Pichiales</taxon>
        <taxon>Pichiaceae</taxon>
        <taxon>Ambrosiozyma</taxon>
    </lineage>
</organism>
<name>A0A9W6YQR9_AMBMO</name>
<dbReference type="Gene3D" id="1.10.287.110">
    <property type="entry name" value="DnaJ domain"/>
    <property type="match status" value="1"/>
</dbReference>
<sequence>MGFPIERANAALDSTDSGHDINGAISYLMNEAHAKTRPAQHTSRSDSHYSEHGEQDDIGTMVSDLSTEFMNKASLFFNTGRKKLQEGLDMYKQQQFEKSNNQPAWMKNQERYKANSMHLPGDEDEEQMDPETMRRLVEQQRLKEKKLRVEKERAIKEDLLKRQHEASMLRQQQHQSSVFDAPKPRRRPTSRASSTASSSRQHTPVPSSSGSQHNSPSASATSSPSTTSTRPHVAQPQPTKAKRADEALLDMLNAPIVSKTPPPSRLDRLRNSSVDNEQVYTSSKRRGASNRSRTFTPASSSVKLPQVAISDAQKSRFTSAKTGANDLFKRGDFPRALELFEASLSALPSGHPFQIIAYSNLATVYSKTGNSKLQLESADKGLALVRSISENVKELDTVTIEDDKSVKSFWVKLVSRKAESLEHLEKFQDALAAYNMLIENGSASKPIMDGRRRCNDVLQPKPKPKPKPQQKPRPTRPSTTLQNNETVQRVKEQNRKQESLENEKFQLHDQVEAKLGAWRQGKEDNLRALLSSLQLVLWPELNWKTVGLTDLVLDKKVKITYMKAVAKTHPDKIPGNATTEQKLIANGVFITLNKAWDNFKKMNNL</sequence>
<feature type="region of interest" description="Disordered" evidence="1">
    <location>
        <begin position="254"/>
        <end position="299"/>
    </location>
</feature>
<dbReference type="GO" id="GO:0072583">
    <property type="term" value="P:clathrin-dependent endocytosis"/>
    <property type="evidence" value="ECO:0007669"/>
    <property type="project" value="TreeGrafter"/>
</dbReference>
<feature type="compositionally biased region" description="Basic residues" evidence="1">
    <location>
        <begin position="462"/>
        <end position="474"/>
    </location>
</feature>
<dbReference type="GO" id="GO:0072318">
    <property type="term" value="P:clathrin coat disassembly"/>
    <property type="evidence" value="ECO:0007669"/>
    <property type="project" value="TreeGrafter"/>
</dbReference>
<keyword evidence="3" id="KW-1185">Reference proteome</keyword>
<dbReference type="Gene3D" id="1.25.40.10">
    <property type="entry name" value="Tetratricopeptide repeat domain"/>
    <property type="match status" value="1"/>
</dbReference>
<feature type="compositionally biased region" description="Polar residues" evidence="1">
    <location>
        <begin position="271"/>
        <end position="282"/>
    </location>
</feature>
<feature type="compositionally biased region" description="Polar residues" evidence="1">
    <location>
        <begin position="169"/>
        <end position="178"/>
    </location>
</feature>
<dbReference type="PANTHER" id="PTHR23172">
    <property type="entry name" value="AUXILIN/CYCLIN G-ASSOCIATED KINASE-RELATED"/>
    <property type="match status" value="1"/>
</dbReference>
<dbReference type="GO" id="GO:0005737">
    <property type="term" value="C:cytoplasm"/>
    <property type="evidence" value="ECO:0007669"/>
    <property type="project" value="TreeGrafter"/>
</dbReference>
<dbReference type="OrthoDB" id="1717591at2759"/>
<evidence type="ECO:0000313" key="3">
    <source>
        <dbReference type="Proteomes" id="UP001165063"/>
    </source>
</evidence>
<evidence type="ECO:0000313" key="2">
    <source>
        <dbReference type="EMBL" id="GMG19441.1"/>
    </source>
</evidence>
<gene>
    <name evidence="2" type="ORF">Amon01_000047400</name>
</gene>
<feature type="compositionally biased region" description="Polar residues" evidence="1">
    <location>
        <begin position="289"/>
        <end position="299"/>
    </location>
</feature>
<dbReference type="AlphaFoldDB" id="A0A9W6YQR9"/>
<feature type="region of interest" description="Disordered" evidence="1">
    <location>
        <begin position="165"/>
        <end position="242"/>
    </location>
</feature>
<evidence type="ECO:0000256" key="1">
    <source>
        <dbReference type="SAM" id="MobiDB-lite"/>
    </source>
</evidence>
<dbReference type="GO" id="GO:0030276">
    <property type="term" value="F:clathrin binding"/>
    <property type="evidence" value="ECO:0007669"/>
    <property type="project" value="TreeGrafter"/>
</dbReference>
<proteinExistence type="predicted"/>
<dbReference type="EMBL" id="BSXU01000131">
    <property type="protein sequence ID" value="GMG19441.1"/>
    <property type="molecule type" value="Genomic_DNA"/>
</dbReference>
<dbReference type="Proteomes" id="UP001165063">
    <property type="component" value="Unassembled WGS sequence"/>
</dbReference>
<dbReference type="PANTHER" id="PTHR23172:SF19">
    <property type="entry name" value="J DOMAIN-CONTAINING PROTEIN"/>
    <property type="match status" value="1"/>
</dbReference>
<feature type="compositionally biased region" description="Basic and acidic residues" evidence="1">
    <location>
        <begin position="488"/>
        <end position="502"/>
    </location>
</feature>
<comment type="caution">
    <text evidence="2">The sequence shown here is derived from an EMBL/GenBank/DDBJ whole genome shotgun (WGS) entry which is preliminary data.</text>
</comment>
<feature type="compositionally biased region" description="Polar residues" evidence="1">
    <location>
        <begin position="476"/>
        <end position="487"/>
    </location>
</feature>
<feature type="region of interest" description="Disordered" evidence="1">
    <location>
        <begin position="445"/>
        <end position="502"/>
    </location>
</feature>